<gene>
    <name evidence="2" type="ORF">S03H2_49853</name>
</gene>
<dbReference type="Pfam" id="PF00534">
    <property type="entry name" value="Glycos_transf_1"/>
    <property type="match status" value="1"/>
</dbReference>
<accession>X1I0G9</accession>
<comment type="caution">
    <text evidence="2">The sequence shown here is derived from an EMBL/GenBank/DDBJ whole genome shotgun (WGS) entry which is preliminary data.</text>
</comment>
<name>X1I0G9_9ZZZZ</name>
<evidence type="ECO:0000259" key="1">
    <source>
        <dbReference type="Pfam" id="PF00534"/>
    </source>
</evidence>
<dbReference type="EMBL" id="BARU01031525">
    <property type="protein sequence ID" value="GAH75207.1"/>
    <property type="molecule type" value="Genomic_DNA"/>
</dbReference>
<reference evidence="2" key="1">
    <citation type="journal article" date="2014" name="Front. Microbiol.">
        <title>High frequency of phylogenetically diverse reductive dehalogenase-homologous genes in deep subseafloor sedimentary metagenomes.</title>
        <authorList>
            <person name="Kawai M."/>
            <person name="Futagami T."/>
            <person name="Toyoda A."/>
            <person name="Takaki Y."/>
            <person name="Nishi S."/>
            <person name="Hori S."/>
            <person name="Arai W."/>
            <person name="Tsubouchi T."/>
            <person name="Morono Y."/>
            <person name="Uchiyama I."/>
            <person name="Ito T."/>
            <person name="Fujiyama A."/>
            <person name="Inagaki F."/>
            <person name="Takami H."/>
        </authorList>
    </citation>
    <scope>NUCLEOTIDE SEQUENCE</scope>
    <source>
        <strain evidence="2">Expedition CK06-06</strain>
    </source>
</reference>
<feature type="domain" description="Glycosyl transferase family 1" evidence="1">
    <location>
        <begin position="15"/>
        <end position="139"/>
    </location>
</feature>
<sequence>METSGLLCSETKTFPCRLVILGEGDEEQALNKLAADLDISNDVAFLGFQNNPFSFIAHSNIFALSSHWEGFGNVIIEAMACSVPVISTNCPYGPNEIITDGVNGLLVPVGDTHAMAEAIAKLLKDEPLRERLAEEGKKRAEDFKVEKMVAEYEKVFEDFSV</sequence>
<evidence type="ECO:0000313" key="2">
    <source>
        <dbReference type="EMBL" id="GAH75207.1"/>
    </source>
</evidence>
<dbReference type="PANTHER" id="PTHR12526">
    <property type="entry name" value="GLYCOSYLTRANSFERASE"/>
    <property type="match status" value="1"/>
</dbReference>
<dbReference type="InterPro" id="IPR001296">
    <property type="entry name" value="Glyco_trans_1"/>
</dbReference>
<dbReference type="SUPFAM" id="SSF53756">
    <property type="entry name" value="UDP-Glycosyltransferase/glycogen phosphorylase"/>
    <property type="match status" value="1"/>
</dbReference>
<protein>
    <recommendedName>
        <fullName evidence="1">Glycosyl transferase family 1 domain-containing protein</fullName>
    </recommendedName>
</protein>
<organism evidence="2">
    <name type="scientific">marine sediment metagenome</name>
    <dbReference type="NCBI Taxonomy" id="412755"/>
    <lineage>
        <taxon>unclassified sequences</taxon>
        <taxon>metagenomes</taxon>
        <taxon>ecological metagenomes</taxon>
    </lineage>
</organism>
<dbReference type="Gene3D" id="3.40.50.2000">
    <property type="entry name" value="Glycogen Phosphorylase B"/>
    <property type="match status" value="2"/>
</dbReference>
<proteinExistence type="predicted"/>
<dbReference type="PANTHER" id="PTHR12526:SF630">
    <property type="entry name" value="GLYCOSYLTRANSFERASE"/>
    <property type="match status" value="1"/>
</dbReference>
<dbReference type="AlphaFoldDB" id="X1I0G9"/>
<dbReference type="GO" id="GO:0016757">
    <property type="term" value="F:glycosyltransferase activity"/>
    <property type="evidence" value="ECO:0007669"/>
    <property type="project" value="InterPro"/>
</dbReference>